<evidence type="ECO:0000256" key="3">
    <source>
        <dbReference type="ARBA" id="ARBA00023002"/>
    </source>
</evidence>
<dbReference type="SUPFAM" id="SSF49482">
    <property type="entry name" value="Aromatic compound dioxygenase"/>
    <property type="match status" value="1"/>
</dbReference>
<keyword evidence="7" id="KW-1185">Reference proteome</keyword>
<dbReference type="GO" id="GO:0016702">
    <property type="term" value="F:oxidoreductase activity, acting on single donors with incorporation of molecular oxygen, incorporation of two atoms of oxygen"/>
    <property type="evidence" value="ECO:0007669"/>
    <property type="project" value="InterPro"/>
</dbReference>
<dbReference type="EMBL" id="JAADZU010000015">
    <property type="protein sequence ID" value="NDK89273.1"/>
    <property type="molecule type" value="Genomic_DNA"/>
</dbReference>
<evidence type="ECO:0000256" key="2">
    <source>
        <dbReference type="ARBA" id="ARBA00022964"/>
    </source>
</evidence>
<dbReference type="RefSeq" id="WP_059036911.1">
    <property type="nucleotide sequence ID" value="NZ_JAADZU010000015.1"/>
</dbReference>
<evidence type="ECO:0000313" key="7">
    <source>
        <dbReference type="Proteomes" id="UP000466307"/>
    </source>
</evidence>
<comment type="caution">
    <text evidence="6">The sequence shown here is derived from an EMBL/GenBank/DDBJ whole genome shotgun (WGS) entry which is preliminary data.</text>
</comment>
<dbReference type="Proteomes" id="UP000466307">
    <property type="component" value="Unassembled WGS sequence"/>
</dbReference>
<dbReference type="Pfam" id="PF00775">
    <property type="entry name" value="Dioxygenase_C"/>
    <property type="match status" value="1"/>
</dbReference>
<gene>
    <name evidence="6" type="ORF">GYA93_06705</name>
</gene>
<keyword evidence="3" id="KW-0560">Oxidoreductase</keyword>
<protein>
    <submittedName>
        <fullName evidence="6">Catechol 1,2-dioxygenase</fullName>
    </submittedName>
</protein>
<evidence type="ECO:0000259" key="5">
    <source>
        <dbReference type="PROSITE" id="PS00083"/>
    </source>
</evidence>
<feature type="compositionally biased region" description="Basic and acidic residues" evidence="4">
    <location>
        <begin position="213"/>
        <end position="228"/>
    </location>
</feature>
<dbReference type="Gene3D" id="2.60.130.10">
    <property type="entry name" value="Aromatic compound dioxygenase"/>
    <property type="match status" value="1"/>
</dbReference>
<dbReference type="PANTHER" id="PTHR33711">
    <property type="entry name" value="DIOXYGENASE, PUTATIVE (AFU_ORTHOLOGUE AFUA_2G02910)-RELATED"/>
    <property type="match status" value="1"/>
</dbReference>
<dbReference type="AlphaFoldDB" id="A0A7K3LM66"/>
<sequence>MTAIDLSPDTVVDRSGHPITLGSGSAATAFVEHHIDAIDAREFPGPTGSVEGSYYLADAPLLPARCTLPMRSRDRAQPPLVLYGQVLDVSGAPVPGATLEIWHADAEGHYSGYTRHVPDWNLRGTVVTDGAGRYEITTIAPAPQQIPADGPTGTCGGAADRHPRQPAHLNLRVSGKGQHPVITQLYLTGDRRPGGDVTPAAGPGSLLDPEPDEQGRDSVRHDFVLDPG</sequence>
<dbReference type="PANTHER" id="PTHR33711:SF10">
    <property type="entry name" value="INTRADIOL RING-CLEAVAGE DIOXYGENASES DOMAIN-CONTAINING PROTEIN"/>
    <property type="match status" value="1"/>
</dbReference>
<name>A0A7K3LM66_9ACTN</name>
<accession>A0A7K3LM66</accession>
<comment type="similarity">
    <text evidence="1">Belongs to the intradiol ring-cleavage dioxygenase family.</text>
</comment>
<dbReference type="PROSITE" id="PS00083">
    <property type="entry name" value="INTRADIOL_DIOXYGENAS"/>
    <property type="match status" value="1"/>
</dbReference>
<dbReference type="InterPro" id="IPR050770">
    <property type="entry name" value="Intradiol_RC_Dioxygenase"/>
</dbReference>
<evidence type="ECO:0000313" key="6">
    <source>
        <dbReference type="EMBL" id="NDK89273.1"/>
    </source>
</evidence>
<evidence type="ECO:0000256" key="1">
    <source>
        <dbReference type="ARBA" id="ARBA00007825"/>
    </source>
</evidence>
<feature type="domain" description="Intradiol ring-cleavage dioxygenases" evidence="5">
    <location>
        <begin position="82"/>
        <end position="110"/>
    </location>
</feature>
<dbReference type="GO" id="GO:0008199">
    <property type="term" value="F:ferric iron binding"/>
    <property type="evidence" value="ECO:0007669"/>
    <property type="project" value="InterPro"/>
</dbReference>
<feature type="region of interest" description="Disordered" evidence="4">
    <location>
        <begin position="188"/>
        <end position="228"/>
    </location>
</feature>
<keyword evidence="2 6" id="KW-0223">Dioxygenase</keyword>
<dbReference type="InterPro" id="IPR015889">
    <property type="entry name" value="Intradiol_dOase_core"/>
</dbReference>
<organism evidence="6 7">
    <name type="scientific">Gordonia desulfuricans</name>
    <dbReference type="NCBI Taxonomy" id="89051"/>
    <lineage>
        <taxon>Bacteria</taxon>
        <taxon>Bacillati</taxon>
        <taxon>Actinomycetota</taxon>
        <taxon>Actinomycetes</taxon>
        <taxon>Mycobacteriales</taxon>
        <taxon>Gordoniaceae</taxon>
        <taxon>Gordonia</taxon>
    </lineage>
</organism>
<reference evidence="6 7" key="1">
    <citation type="submission" date="2020-01" db="EMBL/GenBank/DDBJ databases">
        <title>Investigation of new actinobacteria for the biodesulphurisation of diesel fuel.</title>
        <authorList>
            <person name="Athi Narayanan S.M."/>
        </authorList>
    </citation>
    <scope>NUCLEOTIDE SEQUENCE [LARGE SCALE GENOMIC DNA]</scope>
    <source>
        <strain evidence="6 7">213E</strain>
    </source>
</reference>
<proteinExistence type="inferred from homology"/>
<evidence type="ECO:0000256" key="4">
    <source>
        <dbReference type="SAM" id="MobiDB-lite"/>
    </source>
</evidence>
<dbReference type="InterPro" id="IPR000627">
    <property type="entry name" value="Intradiol_dOase_C"/>
</dbReference>